<feature type="domain" description="Alpha/beta hydrolase fold-3" evidence="1">
    <location>
        <begin position="54"/>
        <end position="184"/>
    </location>
</feature>
<name>A0A1Q5UBI7_9EURO</name>
<proteinExistence type="predicted"/>
<keyword evidence="3" id="KW-1185">Reference proteome</keyword>
<protein>
    <recommendedName>
        <fullName evidence="1">Alpha/beta hydrolase fold-3 domain-containing protein</fullName>
    </recommendedName>
</protein>
<dbReference type="EMBL" id="MNBE01000438">
    <property type="protein sequence ID" value="OKP09844.1"/>
    <property type="molecule type" value="Genomic_DNA"/>
</dbReference>
<dbReference type="OrthoDB" id="19653at2759"/>
<accession>A0A1Q5UBI7</accession>
<dbReference type="Pfam" id="PF07859">
    <property type="entry name" value="Abhydrolase_3"/>
    <property type="match status" value="1"/>
</dbReference>
<dbReference type="PANTHER" id="PTHR23024:SF339">
    <property type="entry name" value="ALPHA_BETA HYDROLASE FOLD-3 DOMAIN-CONTAINING PROTEIN"/>
    <property type="match status" value="1"/>
</dbReference>
<comment type="caution">
    <text evidence="2">The sequence shown here is derived from an EMBL/GenBank/DDBJ whole genome shotgun (WGS) entry which is preliminary data.</text>
</comment>
<sequence>MSGNPPSDPTFFKDFEIHDVVYKTVGDHDISLSILVPKTLLSEVNDSHGKRPVIVRFHGGFLVGGSRTYTDWFPKWLLELAISRQAILVTPDYRLLPESNGLDILSDLNDFWSWIQHDFESALLNGYPSSTIKPDLDKVLVAGESAGGYLAAQSMLLHPEANIAAVILVYPMVHLRDRWWDESYQKPMWGSTHLPFDKVEQHLRELPDGLIVTADKRLEKGAETNRSDLAVRIVQNGKFLDFLGRQSEVFPVENISRATKLPGFVWLFHGKQDTAVPFYGSERFVEELGAQKPEVNVRFEGYEGDHGFDNDATIAEGWMTDGMTEVGKYW</sequence>
<dbReference type="SUPFAM" id="SSF53474">
    <property type="entry name" value="alpha/beta-Hydrolases"/>
    <property type="match status" value="1"/>
</dbReference>
<dbReference type="Proteomes" id="UP000186955">
    <property type="component" value="Unassembled WGS sequence"/>
</dbReference>
<dbReference type="GO" id="GO:0072330">
    <property type="term" value="P:monocarboxylic acid biosynthetic process"/>
    <property type="evidence" value="ECO:0007669"/>
    <property type="project" value="UniProtKB-ARBA"/>
</dbReference>
<reference evidence="2 3" key="1">
    <citation type="submission" date="2016-10" db="EMBL/GenBank/DDBJ databases">
        <title>Genome sequence of the ascomycete fungus Penicillium subrubescens.</title>
        <authorList>
            <person name="De Vries R.P."/>
            <person name="Peng M."/>
            <person name="Dilokpimol A."/>
            <person name="Hilden K."/>
            <person name="Makela M.R."/>
            <person name="Grigoriev I."/>
            <person name="Riley R."/>
            <person name="Granchi Z."/>
        </authorList>
    </citation>
    <scope>NUCLEOTIDE SEQUENCE [LARGE SCALE GENOMIC DNA]</scope>
    <source>
        <strain evidence="2 3">CBS 132785</strain>
    </source>
</reference>
<dbReference type="Gene3D" id="3.40.50.1820">
    <property type="entry name" value="alpha/beta hydrolase"/>
    <property type="match status" value="1"/>
</dbReference>
<evidence type="ECO:0000313" key="3">
    <source>
        <dbReference type="Proteomes" id="UP000186955"/>
    </source>
</evidence>
<gene>
    <name evidence="2" type="ORF">PENSUB_4768</name>
</gene>
<evidence type="ECO:0000313" key="2">
    <source>
        <dbReference type="EMBL" id="OKP09844.1"/>
    </source>
</evidence>
<dbReference type="GO" id="GO:0017000">
    <property type="term" value="P:antibiotic biosynthetic process"/>
    <property type="evidence" value="ECO:0007669"/>
    <property type="project" value="UniProtKB-ARBA"/>
</dbReference>
<dbReference type="AlphaFoldDB" id="A0A1Q5UBI7"/>
<evidence type="ECO:0000259" key="1">
    <source>
        <dbReference type="Pfam" id="PF07859"/>
    </source>
</evidence>
<dbReference type="GO" id="GO:0016787">
    <property type="term" value="F:hydrolase activity"/>
    <property type="evidence" value="ECO:0007669"/>
    <property type="project" value="InterPro"/>
</dbReference>
<dbReference type="InterPro" id="IPR013094">
    <property type="entry name" value="AB_hydrolase_3"/>
</dbReference>
<dbReference type="InterPro" id="IPR050466">
    <property type="entry name" value="Carboxylest/Gibb_receptor"/>
</dbReference>
<organism evidence="2 3">
    <name type="scientific">Penicillium subrubescens</name>
    <dbReference type="NCBI Taxonomy" id="1316194"/>
    <lineage>
        <taxon>Eukaryota</taxon>
        <taxon>Fungi</taxon>
        <taxon>Dikarya</taxon>
        <taxon>Ascomycota</taxon>
        <taxon>Pezizomycotina</taxon>
        <taxon>Eurotiomycetes</taxon>
        <taxon>Eurotiomycetidae</taxon>
        <taxon>Eurotiales</taxon>
        <taxon>Aspergillaceae</taxon>
        <taxon>Penicillium</taxon>
    </lineage>
</organism>
<dbReference type="STRING" id="1316194.A0A1Q5UBI7"/>
<dbReference type="InterPro" id="IPR029058">
    <property type="entry name" value="AB_hydrolase_fold"/>
</dbReference>
<dbReference type="PANTHER" id="PTHR23024">
    <property type="entry name" value="ARYLACETAMIDE DEACETYLASE"/>
    <property type="match status" value="1"/>
</dbReference>